<gene>
    <name evidence="1" type="ORF">DM484_19995</name>
</gene>
<reference evidence="1 2" key="1">
    <citation type="journal article" date="2018" name="Aquat. Microb. Ecol.">
        <title>Gammaproteobacterial methanotrophs dominate.</title>
        <authorList>
            <person name="Rissanen A.J."/>
            <person name="Saarenheimo J."/>
            <person name="Tiirola M."/>
            <person name="Peura S."/>
            <person name="Aalto S.L."/>
            <person name="Karvinen A."/>
            <person name="Nykanen H."/>
        </authorList>
    </citation>
    <scope>NUCLEOTIDE SEQUENCE [LARGE SCALE GENOMIC DNA]</scope>
    <source>
        <strain evidence="1">AMbin10</strain>
    </source>
</reference>
<comment type="caution">
    <text evidence="1">The sequence shown here is derived from an EMBL/GenBank/DDBJ whole genome shotgun (WGS) entry which is preliminary data.</text>
</comment>
<dbReference type="AlphaFoldDB" id="A0A2W4SHJ3"/>
<organism evidence="1 2">
    <name type="scientific">Candidatus Methylumidiphilus alinenensis</name>
    <dbReference type="NCBI Taxonomy" id="2202197"/>
    <lineage>
        <taxon>Bacteria</taxon>
        <taxon>Pseudomonadati</taxon>
        <taxon>Pseudomonadota</taxon>
        <taxon>Gammaproteobacteria</taxon>
        <taxon>Methylococcales</taxon>
        <taxon>Candidatus Methylumidiphilus</taxon>
    </lineage>
</organism>
<proteinExistence type="predicted"/>
<accession>A0A2W4SHJ3</accession>
<protein>
    <submittedName>
        <fullName evidence="1">Uncharacterized protein</fullName>
    </submittedName>
</protein>
<dbReference type="EMBL" id="QJPH01000407">
    <property type="protein sequence ID" value="PZN74950.1"/>
    <property type="molecule type" value="Genomic_DNA"/>
</dbReference>
<evidence type="ECO:0000313" key="2">
    <source>
        <dbReference type="Proteomes" id="UP000249396"/>
    </source>
</evidence>
<dbReference type="Proteomes" id="UP000249396">
    <property type="component" value="Unassembled WGS sequence"/>
</dbReference>
<name>A0A2W4SHJ3_9GAMM</name>
<evidence type="ECO:0000313" key="1">
    <source>
        <dbReference type="EMBL" id="PZN74950.1"/>
    </source>
</evidence>
<sequence length="59" mass="6605">MAFKAMVENDILVARSQAPDLVVIHKSGKAGKDGTSTFVYNGERYCWEWGFDQILSLLP</sequence>